<evidence type="ECO:0000313" key="4">
    <source>
        <dbReference type="EMBL" id="MED6202135.1"/>
    </source>
</evidence>
<feature type="chain" id="PRO_5046394396" evidence="3">
    <location>
        <begin position="19"/>
        <end position="51"/>
    </location>
</feature>
<comment type="similarity">
    <text evidence="1">Belongs to the leguminous lectin family.</text>
</comment>
<organism evidence="4 5">
    <name type="scientific">Stylosanthes scabra</name>
    <dbReference type="NCBI Taxonomy" id="79078"/>
    <lineage>
        <taxon>Eukaryota</taxon>
        <taxon>Viridiplantae</taxon>
        <taxon>Streptophyta</taxon>
        <taxon>Embryophyta</taxon>
        <taxon>Tracheophyta</taxon>
        <taxon>Spermatophyta</taxon>
        <taxon>Magnoliopsida</taxon>
        <taxon>eudicotyledons</taxon>
        <taxon>Gunneridae</taxon>
        <taxon>Pentapetalae</taxon>
        <taxon>rosids</taxon>
        <taxon>fabids</taxon>
        <taxon>Fabales</taxon>
        <taxon>Fabaceae</taxon>
        <taxon>Papilionoideae</taxon>
        <taxon>50 kb inversion clade</taxon>
        <taxon>dalbergioids sensu lato</taxon>
        <taxon>Dalbergieae</taxon>
        <taxon>Pterocarpus clade</taxon>
        <taxon>Stylosanthes</taxon>
    </lineage>
</organism>
<gene>
    <name evidence="4" type="ORF">PIB30_102272</name>
</gene>
<dbReference type="InterPro" id="IPR019825">
    <property type="entry name" value="Lectin_legB_Mn/Ca_BS"/>
</dbReference>
<evidence type="ECO:0000256" key="2">
    <source>
        <dbReference type="ARBA" id="ARBA00022734"/>
    </source>
</evidence>
<reference evidence="4 5" key="1">
    <citation type="journal article" date="2023" name="Plants (Basel)">
        <title>Bridging the Gap: Combining Genomics and Transcriptomics Approaches to Understand Stylosanthes scabra, an Orphan Legume from the Brazilian Caatinga.</title>
        <authorList>
            <person name="Ferreira-Neto J.R.C."/>
            <person name="da Silva M.D."/>
            <person name="Binneck E."/>
            <person name="de Melo N.F."/>
            <person name="da Silva R.H."/>
            <person name="de Melo A.L.T.M."/>
            <person name="Pandolfi V."/>
            <person name="Bustamante F.O."/>
            <person name="Brasileiro-Vidal A.C."/>
            <person name="Benko-Iseppon A.M."/>
        </authorList>
    </citation>
    <scope>NUCLEOTIDE SEQUENCE [LARGE SCALE GENOMIC DNA]</scope>
    <source>
        <tissue evidence="4">Leaves</tissue>
    </source>
</reference>
<evidence type="ECO:0000313" key="5">
    <source>
        <dbReference type="Proteomes" id="UP001341840"/>
    </source>
</evidence>
<sequence length="51" mass="5437">MRTVSLCVVLLGEPFILPLSTSGAGFLGIFNDAGNHPVVAVEFDTFINKND</sequence>
<proteinExistence type="inferred from homology"/>
<evidence type="ECO:0000256" key="3">
    <source>
        <dbReference type="SAM" id="SignalP"/>
    </source>
</evidence>
<keyword evidence="3" id="KW-0732">Signal</keyword>
<name>A0ABU6XVJ9_9FABA</name>
<protein>
    <submittedName>
        <fullName evidence="4">Uncharacterized protein</fullName>
    </submittedName>
</protein>
<comment type="caution">
    <text evidence="4">The sequence shown here is derived from an EMBL/GenBank/DDBJ whole genome shotgun (WGS) entry which is preliminary data.</text>
</comment>
<keyword evidence="2" id="KW-0430">Lectin</keyword>
<dbReference type="EMBL" id="JASCZI010214573">
    <property type="protein sequence ID" value="MED6202135.1"/>
    <property type="molecule type" value="Genomic_DNA"/>
</dbReference>
<dbReference type="Proteomes" id="UP001341840">
    <property type="component" value="Unassembled WGS sequence"/>
</dbReference>
<dbReference type="PROSITE" id="PS00307">
    <property type="entry name" value="LECTIN_LEGUME_BETA"/>
    <property type="match status" value="1"/>
</dbReference>
<keyword evidence="5" id="KW-1185">Reference proteome</keyword>
<feature type="signal peptide" evidence="3">
    <location>
        <begin position="1"/>
        <end position="18"/>
    </location>
</feature>
<dbReference type="SUPFAM" id="SSF49899">
    <property type="entry name" value="Concanavalin A-like lectins/glucanases"/>
    <property type="match status" value="1"/>
</dbReference>
<dbReference type="InterPro" id="IPR013320">
    <property type="entry name" value="ConA-like_dom_sf"/>
</dbReference>
<feature type="non-terminal residue" evidence="4">
    <location>
        <position position="51"/>
    </location>
</feature>
<dbReference type="Gene3D" id="2.60.120.200">
    <property type="match status" value="1"/>
</dbReference>
<evidence type="ECO:0000256" key="1">
    <source>
        <dbReference type="ARBA" id="ARBA00007606"/>
    </source>
</evidence>
<accession>A0ABU6XVJ9</accession>